<keyword evidence="2" id="KW-1185">Reference proteome</keyword>
<evidence type="ECO:0000313" key="2">
    <source>
        <dbReference type="Proteomes" id="UP000309215"/>
    </source>
</evidence>
<organism evidence="1 2">
    <name type="scientific">Polyangium fumosum</name>
    <dbReference type="NCBI Taxonomy" id="889272"/>
    <lineage>
        <taxon>Bacteria</taxon>
        <taxon>Pseudomonadati</taxon>
        <taxon>Myxococcota</taxon>
        <taxon>Polyangia</taxon>
        <taxon>Polyangiales</taxon>
        <taxon>Polyangiaceae</taxon>
        <taxon>Polyangium</taxon>
    </lineage>
</organism>
<sequence length="111" mass="11748">MGQRVTEQGGSSARRGLAGASLMLALGFVGVGCGRPATRAECDEILDKSAAIELASQNVTDPAEVQKRTAAVRAARGEELVSKCVGRRITQRAMECVRKATTAEQVDRCLE</sequence>
<dbReference type="Proteomes" id="UP000309215">
    <property type="component" value="Unassembled WGS sequence"/>
</dbReference>
<name>A0A4U1JF37_9BACT</name>
<dbReference type="OrthoDB" id="5520207at2"/>
<reference evidence="1 2" key="1">
    <citation type="submission" date="2019-04" db="EMBL/GenBank/DDBJ databases">
        <authorList>
            <person name="Li Y."/>
            <person name="Wang J."/>
        </authorList>
    </citation>
    <scope>NUCLEOTIDE SEQUENCE [LARGE SCALE GENOMIC DNA]</scope>
    <source>
        <strain evidence="1 2">DSM 14668</strain>
    </source>
</reference>
<dbReference type="AlphaFoldDB" id="A0A4U1JF37"/>
<dbReference type="PROSITE" id="PS51257">
    <property type="entry name" value="PROKAR_LIPOPROTEIN"/>
    <property type="match status" value="1"/>
</dbReference>
<dbReference type="EMBL" id="SSMQ01000012">
    <property type="protein sequence ID" value="TKD08891.1"/>
    <property type="molecule type" value="Genomic_DNA"/>
</dbReference>
<accession>A0A4U1JF37</accession>
<dbReference type="RefSeq" id="WP_136929490.1">
    <property type="nucleotide sequence ID" value="NZ_SSMQ01000012.1"/>
</dbReference>
<gene>
    <name evidence="1" type="ORF">E8A74_13970</name>
</gene>
<evidence type="ECO:0000313" key="1">
    <source>
        <dbReference type="EMBL" id="TKD08891.1"/>
    </source>
</evidence>
<comment type="caution">
    <text evidence="1">The sequence shown here is derived from an EMBL/GenBank/DDBJ whole genome shotgun (WGS) entry which is preliminary data.</text>
</comment>
<protein>
    <submittedName>
        <fullName evidence="1">Uncharacterized protein</fullName>
    </submittedName>
</protein>
<proteinExistence type="predicted"/>